<sequence length="107" mass="11911">MAPVSVEMVPGGPHFTILPPMACAMSEDREVKLVEPCLKVSKVNLTSWSIGGGQAFIFNNQWHKIVVDNSDTLKPMAVFQIWSFWVRRESQKPELGFAPIKVGDVPD</sequence>
<keyword evidence="2" id="KW-1185">Reference proteome</keyword>
<dbReference type="EMBL" id="AWWV01010607">
    <property type="protein sequence ID" value="OMO78165.1"/>
    <property type="molecule type" value="Genomic_DNA"/>
</dbReference>
<organism evidence="1 2">
    <name type="scientific">Corchorus capsularis</name>
    <name type="common">Jute</name>
    <dbReference type="NCBI Taxonomy" id="210143"/>
    <lineage>
        <taxon>Eukaryota</taxon>
        <taxon>Viridiplantae</taxon>
        <taxon>Streptophyta</taxon>
        <taxon>Embryophyta</taxon>
        <taxon>Tracheophyta</taxon>
        <taxon>Spermatophyta</taxon>
        <taxon>Magnoliopsida</taxon>
        <taxon>eudicotyledons</taxon>
        <taxon>Gunneridae</taxon>
        <taxon>Pentapetalae</taxon>
        <taxon>rosids</taxon>
        <taxon>malvids</taxon>
        <taxon>Malvales</taxon>
        <taxon>Malvaceae</taxon>
        <taxon>Grewioideae</taxon>
        <taxon>Apeibeae</taxon>
        <taxon>Corchorus</taxon>
    </lineage>
</organism>
<evidence type="ECO:0000313" key="1">
    <source>
        <dbReference type="EMBL" id="OMO78165.1"/>
    </source>
</evidence>
<comment type="caution">
    <text evidence="1">The sequence shown here is derived from an EMBL/GenBank/DDBJ whole genome shotgun (WGS) entry which is preliminary data.</text>
</comment>
<accession>A0A1R3I6D0</accession>
<reference evidence="1 2" key="1">
    <citation type="submission" date="2013-09" db="EMBL/GenBank/DDBJ databases">
        <title>Corchorus capsularis genome sequencing.</title>
        <authorList>
            <person name="Alam M."/>
            <person name="Haque M.S."/>
            <person name="Islam M.S."/>
            <person name="Emdad E.M."/>
            <person name="Islam M.M."/>
            <person name="Ahmed B."/>
            <person name="Halim A."/>
            <person name="Hossen Q.M.M."/>
            <person name="Hossain M.Z."/>
            <person name="Ahmed R."/>
            <person name="Khan M.M."/>
            <person name="Islam R."/>
            <person name="Rashid M.M."/>
            <person name="Khan S.A."/>
            <person name="Rahman M.S."/>
            <person name="Alam M."/>
        </authorList>
    </citation>
    <scope>NUCLEOTIDE SEQUENCE [LARGE SCALE GENOMIC DNA]</scope>
    <source>
        <strain evidence="2">cv. CVL-1</strain>
        <tissue evidence="1">Whole seedling</tissue>
    </source>
</reference>
<dbReference type="Proteomes" id="UP000188268">
    <property type="component" value="Unassembled WGS sequence"/>
</dbReference>
<proteinExistence type="predicted"/>
<gene>
    <name evidence="1" type="ORF">CCACVL1_14628</name>
</gene>
<dbReference type="OrthoDB" id="1090008at2759"/>
<protein>
    <submittedName>
        <fullName evidence="1">Uncharacterized protein</fullName>
    </submittedName>
</protein>
<evidence type="ECO:0000313" key="2">
    <source>
        <dbReference type="Proteomes" id="UP000188268"/>
    </source>
</evidence>
<dbReference type="AlphaFoldDB" id="A0A1R3I6D0"/>
<dbReference type="STRING" id="210143.A0A1R3I6D0"/>
<dbReference type="Gramene" id="OMO78165">
    <property type="protein sequence ID" value="OMO78165"/>
    <property type="gene ID" value="CCACVL1_14628"/>
</dbReference>
<name>A0A1R3I6D0_COCAP</name>